<dbReference type="InterPro" id="IPR002225">
    <property type="entry name" value="3Beta_OHSteriod_DH/Estase"/>
</dbReference>
<evidence type="ECO:0000313" key="2">
    <source>
        <dbReference type="EMBL" id="SES17622.1"/>
    </source>
</evidence>
<organism evidence="2 3">
    <name type="scientific">Butyrivibrio fibrisolvens</name>
    <dbReference type="NCBI Taxonomy" id="831"/>
    <lineage>
        <taxon>Bacteria</taxon>
        <taxon>Bacillati</taxon>
        <taxon>Bacillota</taxon>
        <taxon>Clostridia</taxon>
        <taxon>Lachnospirales</taxon>
        <taxon>Lachnospiraceae</taxon>
        <taxon>Butyrivibrio</taxon>
    </lineage>
</organism>
<dbReference type="GO" id="GO:0004029">
    <property type="term" value="F:aldehyde dehydrogenase (NAD+) activity"/>
    <property type="evidence" value="ECO:0007669"/>
    <property type="project" value="TreeGrafter"/>
</dbReference>
<name>A0A1H9V7H8_BUTFI</name>
<dbReference type="GO" id="GO:0005737">
    <property type="term" value="C:cytoplasm"/>
    <property type="evidence" value="ECO:0007669"/>
    <property type="project" value="TreeGrafter"/>
</dbReference>
<accession>A0A1H9V7H8</accession>
<gene>
    <name evidence="2" type="ORF">SAMN04487884_12184</name>
</gene>
<dbReference type="Gene3D" id="3.40.50.720">
    <property type="entry name" value="NAD(P)-binding Rossmann-like Domain"/>
    <property type="match status" value="1"/>
</dbReference>
<dbReference type="AlphaFoldDB" id="A0A1H9V7H8"/>
<dbReference type="OrthoDB" id="9807212at2"/>
<dbReference type="EMBL" id="FOGJ01000021">
    <property type="protein sequence ID" value="SES17622.1"/>
    <property type="molecule type" value="Genomic_DNA"/>
</dbReference>
<dbReference type="InterPro" id="IPR051783">
    <property type="entry name" value="NAD(P)-dependent_oxidoreduct"/>
</dbReference>
<reference evidence="2 3" key="1">
    <citation type="submission" date="2016-10" db="EMBL/GenBank/DDBJ databases">
        <authorList>
            <person name="de Groot N.N."/>
        </authorList>
    </citation>
    <scope>NUCLEOTIDE SEQUENCE [LARGE SCALE GENOMIC DNA]</scope>
    <source>
        <strain evidence="2 3">AR40</strain>
    </source>
</reference>
<dbReference type="PANTHER" id="PTHR48079">
    <property type="entry name" value="PROTEIN YEEZ"/>
    <property type="match status" value="1"/>
</dbReference>
<dbReference type="RefSeq" id="WP_074757487.1">
    <property type="nucleotide sequence ID" value="NZ_FOGJ01000021.1"/>
</dbReference>
<dbReference type="Pfam" id="PF01073">
    <property type="entry name" value="3Beta_HSD"/>
    <property type="match status" value="1"/>
</dbReference>
<dbReference type="GO" id="GO:0016616">
    <property type="term" value="F:oxidoreductase activity, acting on the CH-OH group of donors, NAD or NADP as acceptor"/>
    <property type="evidence" value="ECO:0007669"/>
    <property type="project" value="InterPro"/>
</dbReference>
<dbReference type="PANTHER" id="PTHR48079:SF6">
    <property type="entry name" value="NAD(P)-BINDING DOMAIN-CONTAINING PROTEIN-RELATED"/>
    <property type="match status" value="1"/>
</dbReference>
<protein>
    <submittedName>
        <fullName evidence="2">Dihydroflavonol-4-reductase</fullName>
    </submittedName>
</protein>
<dbReference type="Proteomes" id="UP000182584">
    <property type="component" value="Unassembled WGS sequence"/>
</dbReference>
<dbReference type="GO" id="GO:0006694">
    <property type="term" value="P:steroid biosynthetic process"/>
    <property type="evidence" value="ECO:0007669"/>
    <property type="project" value="InterPro"/>
</dbReference>
<feature type="domain" description="3-beta hydroxysteroid dehydrogenase/isomerase" evidence="1">
    <location>
        <begin position="9"/>
        <end position="263"/>
    </location>
</feature>
<dbReference type="InterPro" id="IPR036291">
    <property type="entry name" value="NAD(P)-bd_dom_sf"/>
</dbReference>
<dbReference type="SUPFAM" id="SSF51735">
    <property type="entry name" value="NAD(P)-binding Rossmann-fold domains"/>
    <property type="match status" value="1"/>
</dbReference>
<sequence>MSKTNKMYLVTGAAGFLGSTVCRKLVDRNEKVRAFVLEGDKSAAYLPEEVEIVYGDLCNKDDLERFFETPEDTEVIVLHIASIVTVNPDYSQKVMDVNVGGTENIIEMCKEHKVSKLVYCSSTGAIPEEEKGTIRECEGSIPLDPERIKGCYSLSKAMATNVVLKAAKEGLNACVVHPSGILGPEDFAMGETTKTLVDIINGEMPAGIDGSFNLCDVRDLADGLIGAADKGKSGECYILGNEPVSFKDFTKLVSEESGCKQMKFFLPISVANLIAGVLEKKAKKTGEKPLMTTFSVYNLARNNRFDSSKASKDLGYTTRSYRETIRDEIRWLKETGKIAKNDIQEKRRRRIR</sequence>
<dbReference type="eggNOG" id="COG0451">
    <property type="taxonomic scope" value="Bacteria"/>
</dbReference>
<evidence type="ECO:0000313" key="3">
    <source>
        <dbReference type="Proteomes" id="UP000182584"/>
    </source>
</evidence>
<evidence type="ECO:0000259" key="1">
    <source>
        <dbReference type="Pfam" id="PF01073"/>
    </source>
</evidence>
<proteinExistence type="predicted"/>